<dbReference type="AlphaFoldDB" id="A0A073ICI8"/>
<dbReference type="InterPro" id="IPR016197">
    <property type="entry name" value="Chromo-like_dom_sf"/>
</dbReference>
<gene>
    <name evidence="2" type="ORF">OXYTRIMIC_245</name>
</gene>
<comment type="caution">
    <text evidence="2">The sequence shown here is derived from an EMBL/GenBank/DDBJ whole genome shotgun (WGS) entry which is preliminary data.</text>
</comment>
<feature type="region of interest" description="Disordered" evidence="1">
    <location>
        <begin position="78"/>
        <end position="121"/>
    </location>
</feature>
<feature type="compositionally biased region" description="Basic and acidic residues" evidence="1">
    <location>
        <begin position="1"/>
        <end position="18"/>
    </location>
</feature>
<organism evidence="2 3">
    <name type="scientific">Oxytricha trifallax</name>
    <dbReference type="NCBI Taxonomy" id="1172189"/>
    <lineage>
        <taxon>Eukaryota</taxon>
        <taxon>Sar</taxon>
        <taxon>Alveolata</taxon>
        <taxon>Ciliophora</taxon>
        <taxon>Intramacronucleata</taxon>
        <taxon>Spirotrichea</taxon>
        <taxon>Stichotrichia</taxon>
        <taxon>Sporadotrichida</taxon>
        <taxon>Oxytrichidae</taxon>
        <taxon>Oxytrichinae</taxon>
        <taxon>Oxytricha</taxon>
    </lineage>
</organism>
<feature type="region of interest" description="Disordered" evidence="1">
    <location>
        <begin position="1"/>
        <end position="32"/>
    </location>
</feature>
<dbReference type="EMBL" id="ARYC01000356">
    <property type="protein sequence ID" value="KEJ83112.1"/>
    <property type="molecule type" value="Genomic_DNA"/>
</dbReference>
<sequence>MNKEQITDKQVDIKENQKNNEAFKNGQGGTNSKIEYACEDDQVDINDLENNNEVSTICLRGKSSRYEKKNDIKEIENYIEDNNSDMENNEDDNNYDDSNYEQDEDNQQQQKNKIKKKKQKNKLTLSSINKSKFEYCEIEKILQGKLIGNQIHVKVRWQDFSSEHDQWINQTKSRAIKLLQCQKNLLTKIHI</sequence>
<protein>
    <submittedName>
        <fullName evidence="2">Chromo domain containing protein</fullName>
    </submittedName>
</protein>
<evidence type="ECO:0000313" key="2">
    <source>
        <dbReference type="EMBL" id="KEJ83112.1"/>
    </source>
</evidence>
<reference evidence="3" key="1">
    <citation type="journal article" date="2014" name="Cell">
        <title>The Architecture of a Scrambled Genome Reveals Massive Levels of Genomic Rearrangement during Development.</title>
        <authorList>
            <person name="Chen X."/>
            <person name="Bracht J.R."/>
            <person name="Goldman A.D."/>
            <person name="Dolzhenko E."/>
            <person name="Clay D.M."/>
            <person name="Swart E.C."/>
            <person name="Perlman D.H."/>
            <person name="Doak T.G."/>
            <person name="Stuart A."/>
            <person name="Amemiya C.T."/>
            <person name="Sebra R.P."/>
            <person name="Landweber L.F."/>
        </authorList>
    </citation>
    <scope>NUCLEOTIDE SEQUENCE [LARGE SCALE GENOMIC DNA]</scope>
    <source>
        <strain evidence="3">JRB310</strain>
    </source>
</reference>
<dbReference type="Gene3D" id="2.40.50.40">
    <property type="match status" value="1"/>
</dbReference>
<dbReference type="Proteomes" id="UP000053232">
    <property type="component" value="Unassembled WGS sequence"/>
</dbReference>
<proteinExistence type="predicted"/>
<accession>A0A073ICI8</accession>
<dbReference type="SUPFAM" id="SSF54160">
    <property type="entry name" value="Chromo domain-like"/>
    <property type="match status" value="1"/>
</dbReference>
<feature type="compositionally biased region" description="Acidic residues" evidence="1">
    <location>
        <begin position="78"/>
        <end position="106"/>
    </location>
</feature>
<evidence type="ECO:0000313" key="3">
    <source>
        <dbReference type="Proteomes" id="UP000053232"/>
    </source>
</evidence>
<feature type="compositionally biased region" description="Basic residues" evidence="1">
    <location>
        <begin position="112"/>
        <end position="121"/>
    </location>
</feature>
<dbReference type="CDD" id="cd00024">
    <property type="entry name" value="CD_CSD"/>
    <property type="match status" value="1"/>
</dbReference>
<evidence type="ECO:0000256" key="1">
    <source>
        <dbReference type="SAM" id="MobiDB-lite"/>
    </source>
</evidence>
<keyword evidence="3" id="KW-1185">Reference proteome</keyword>
<name>A0A073ICI8_9SPIT</name>